<reference evidence="4" key="2">
    <citation type="journal article" date="2014" name="Nat. Commun.">
        <title>The cavefish genome reveals candidate genes for eye loss.</title>
        <authorList>
            <person name="McGaugh S.E."/>
            <person name="Gross J.B."/>
            <person name="Aken B."/>
            <person name="Blin M."/>
            <person name="Borowsky R."/>
            <person name="Chalopin D."/>
            <person name="Hinaux H."/>
            <person name="Jeffery W.R."/>
            <person name="Keene A."/>
            <person name="Ma L."/>
            <person name="Minx P."/>
            <person name="Murphy D."/>
            <person name="O'Quin K.E."/>
            <person name="Retaux S."/>
            <person name="Rohner N."/>
            <person name="Searle S.M."/>
            <person name="Stahl B.A."/>
            <person name="Tabin C."/>
            <person name="Volff J.N."/>
            <person name="Yoshizawa M."/>
            <person name="Warren W.C."/>
        </authorList>
    </citation>
    <scope>NUCLEOTIDE SEQUENCE [LARGE SCALE GENOMIC DNA]</scope>
    <source>
        <strain evidence="4">female</strain>
    </source>
</reference>
<dbReference type="SMART" id="SM00609">
    <property type="entry name" value="VIT"/>
    <property type="match status" value="1"/>
</dbReference>
<dbReference type="PANTHER" id="PTHR45737:SF6">
    <property type="entry name" value="VON WILLEBRAND FACTOR A DOMAIN-CONTAINING PROTEIN 5A"/>
    <property type="match status" value="1"/>
</dbReference>
<evidence type="ECO:0000313" key="3">
    <source>
        <dbReference type="Ensembl" id="ENSAMXP00000049501.1"/>
    </source>
</evidence>
<dbReference type="STRING" id="7994.ENSAMXP00000049501"/>
<dbReference type="InParanoid" id="A0A3B1K696"/>
<dbReference type="Proteomes" id="UP000018467">
    <property type="component" value="Unassembled WGS sequence"/>
</dbReference>
<evidence type="ECO:0000259" key="2">
    <source>
        <dbReference type="PROSITE" id="PS51468"/>
    </source>
</evidence>
<dbReference type="SMART" id="SM00327">
    <property type="entry name" value="VWA"/>
    <property type="match status" value="1"/>
</dbReference>
<dbReference type="InterPro" id="IPR036465">
    <property type="entry name" value="vWFA_dom_sf"/>
</dbReference>
<accession>A0A3B1K696</accession>
<organism evidence="3 4">
    <name type="scientific">Astyanax mexicanus</name>
    <name type="common">Blind cave fish</name>
    <name type="synonym">Astyanax fasciatus mexicanus</name>
    <dbReference type="NCBI Taxonomy" id="7994"/>
    <lineage>
        <taxon>Eukaryota</taxon>
        <taxon>Metazoa</taxon>
        <taxon>Chordata</taxon>
        <taxon>Craniata</taxon>
        <taxon>Vertebrata</taxon>
        <taxon>Euteleostomi</taxon>
        <taxon>Actinopterygii</taxon>
        <taxon>Neopterygii</taxon>
        <taxon>Teleostei</taxon>
        <taxon>Ostariophysi</taxon>
        <taxon>Characiformes</taxon>
        <taxon>Characoidei</taxon>
        <taxon>Acestrorhamphidae</taxon>
        <taxon>Acestrorhamphinae</taxon>
        <taxon>Astyanax</taxon>
    </lineage>
</organism>
<proteinExistence type="predicted"/>
<evidence type="ECO:0000259" key="1">
    <source>
        <dbReference type="PROSITE" id="PS50234"/>
    </source>
</evidence>
<name>A0A3B1K696_ASTMX</name>
<dbReference type="Bgee" id="ENSAMXG00000015704">
    <property type="expression patterns" value="Expressed in muscle tissue and 14 other cell types or tissues"/>
</dbReference>
<feature type="domain" description="VWFA" evidence="1">
    <location>
        <begin position="278"/>
        <end position="459"/>
    </location>
</feature>
<reference evidence="3" key="4">
    <citation type="submission" date="2025-09" db="UniProtKB">
        <authorList>
            <consortium name="Ensembl"/>
        </authorList>
    </citation>
    <scope>IDENTIFICATION</scope>
</reference>
<dbReference type="InterPro" id="IPR002035">
    <property type="entry name" value="VWF_A"/>
</dbReference>
<dbReference type="Pfam" id="PF13768">
    <property type="entry name" value="VWA_3"/>
    <property type="match status" value="1"/>
</dbReference>
<dbReference type="GeneTree" id="ENSGT00940000162662"/>
<dbReference type="InterPro" id="IPR013694">
    <property type="entry name" value="VIT"/>
</dbReference>
<dbReference type="PROSITE" id="PS51468">
    <property type="entry name" value="VIT"/>
    <property type="match status" value="1"/>
</dbReference>
<dbReference type="Gene3D" id="3.40.50.410">
    <property type="entry name" value="von Willebrand factor, type A domain"/>
    <property type="match status" value="1"/>
</dbReference>
<dbReference type="Ensembl" id="ENSAMXT00000052855.1">
    <property type="protein sequence ID" value="ENSAMXP00000049501.1"/>
    <property type="gene ID" value="ENSAMXG00000015704.2"/>
</dbReference>
<protein>
    <submittedName>
        <fullName evidence="3">von Willebrand factor A domain-containing protein 5A-like</fullName>
    </submittedName>
</protein>
<feature type="domain" description="VIT" evidence="2">
    <location>
        <begin position="1"/>
        <end position="130"/>
    </location>
</feature>
<dbReference type="SUPFAM" id="SSF53300">
    <property type="entry name" value="vWA-like"/>
    <property type="match status" value="1"/>
</dbReference>
<dbReference type="PANTHER" id="PTHR45737">
    <property type="entry name" value="VON WILLEBRAND FACTOR A DOMAIN-CONTAINING PROTEIN 5A"/>
    <property type="match status" value="1"/>
</dbReference>
<reference evidence="4" key="1">
    <citation type="submission" date="2013-03" db="EMBL/GenBank/DDBJ databases">
        <authorList>
            <person name="Jeffery W."/>
            <person name="Warren W."/>
            <person name="Wilson R.K."/>
        </authorList>
    </citation>
    <scope>NUCLEOTIDE SEQUENCE</scope>
    <source>
        <strain evidence="4">female</strain>
    </source>
</reference>
<dbReference type="PROSITE" id="PS50234">
    <property type="entry name" value="VWFA"/>
    <property type="match status" value="1"/>
</dbReference>
<reference evidence="3" key="3">
    <citation type="submission" date="2025-08" db="UniProtKB">
        <authorList>
            <consortium name="Ensembl"/>
        </authorList>
    </citation>
    <scope>IDENTIFICATION</scope>
</reference>
<evidence type="ECO:0000313" key="4">
    <source>
        <dbReference type="Proteomes" id="UP000018467"/>
    </source>
</evidence>
<sequence length="835" mass="90995">MVNCGLLTVEKEPVPLKSIEVELQVQGHVATVSSTLQYKNEEQSPLEALFVFPIPADAALCHFSAKIGDQEIVSKLQEKEQARYEYDDAIASGQQAFLLEESDESEDVFKLSVGSLPPGQSAAVTFIYVTELSVQADHSLRFCLPAVLNPRYLPPGSDSGIVSEITVSESIPYSLSFTATVSSPNPVAKVESKCALDPLVFLNAERTSAKVSLSVGHKFDKDVELYLYYENAHQPTAIVEAAVPTAKQGTLMGDPVVMLSLYPDFPEAVMSSMSSRGEFVFVMDRSGSMACPMHFGSGAQERIESARDTLLLLLKSLPLGCYFNIYGFGSSYESYFPTSVEYTQKTMDEAVNRVKDMHADLGGTEILEPLKHIYKQKCIPNHPRQVFIFTDGEVGNTKQVISLVKKEAKSHRCFTFGIGEGASTALITGMAQNGRGHAQFITGSDRMQPKVMQSLHYALHPAVDDITDVWTVPAGMSTTRLSPPLSVIFQGQRALIYAQLKGQCKSSDSEGTVTVKYRLAGQEVSNTLSFSLKPAENTGLSIHRLAARSLIRSLERQEQTEGPEALKARVVELSVEAGVSCSHTAFIAVHKSSGEAVKGPMLKRNIPTPGMALYGAQMFSATPLCAYGGPVPRSAPRMKCSSPLGAFGSRPKLFGGGGSLFKKKKKQRKESGNYPVKLDKMQWMNEEVEEACALTPTGALYYEGKADFCNADICEEQSEPSSDVQEIGDPLLQLVSLQKASGCWEMNGTLAKVFGKTEGEVVKQTPAQVDKGVWATVLALIWLHGFKMDDQIEWQFVAKKAAAWIRDQKVANLSECVREGNALLGCQVKEEALGF</sequence>
<dbReference type="AlphaFoldDB" id="A0A3B1K696"/>
<dbReference type="Pfam" id="PF08487">
    <property type="entry name" value="VIT"/>
    <property type="match status" value="1"/>
</dbReference>
<keyword evidence="4" id="KW-1185">Reference proteome</keyword>